<protein>
    <submittedName>
        <fullName evidence="2">Uncharacterized protein</fullName>
    </submittedName>
</protein>
<dbReference type="Proteomes" id="UP001195483">
    <property type="component" value="Unassembled WGS sequence"/>
</dbReference>
<reference evidence="2" key="3">
    <citation type="submission" date="2023-05" db="EMBL/GenBank/DDBJ databases">
        <authorList>
            <person name="Smith C.H."/>
        </authorList>
    </citation>
    <scope>NUCLEOTIDE SEQUENCE</scope>
    <source>
        <strain evidence="2">CHS0354</strain>
        <tissue evidence="2">Mantle</tissue>
    </source>
</reference>
<sequence length="69" mass="6756">MFHFGAGYYGMPGAGALGGSSFVPGTLGGGGAFGGMQGGHHASSSGGSSGGYHAVQEKPLKVRERRTNG</sequence>
<name>A0AAE0TIR0_9BIVA</name>
<organism evidence="2 3">
    <name type="scientific">Potamilus streckersoni</name>
    <dbReference type="NCBI Taxonomy" id="2493646"/>
    <lineage>
        <taxon>Eukaryota</taxon>
        <taxon>Metazoa</taxon>
        <taxon>Spiralia</taxon>
        <taxon>Lophotrochozoa</taxon>
        <taxon>Mollusca</taxon>
        <taxon>Bivalvia</taxon>
        <taxon>Autobranchia</taxon>
        <taxon>Heteroconchia</taxon>
        <taxon>Palaeoheterodonta</taxon>
        <taxon>Unionida</taxon>
        <taxon>Unionoidea</taxon>
        <taxon>Unionidae</taxon>
        <taxon>Ambleminae</taxon>
        <taxon>Lampsilini</taxon>
        <taxon>Potamilus</taxon>
    </lineage>
</organism>
<comment type="caution">
    <text evidence="2">The sequence shown here is derived from an EMBL/GenBank/DDBJ whole genome shotgun (WGS) entry which is preliminary data.</text>
</comment>
<dbReference type="AlphaFoldDB" id="A0AAE0TIR0"/>
<proteinExistence type="predicted"/>
<accession>A0AAE0TIR0</accession>
<feature type="region of interest" description="Disordered" evidence="1">
    <location>
        <begin position="33"/>
        <end position="69"/>
    </location>
</feature>
<evidence type="ECO:0000313" key="2">
    <source>
        <dbReference type="EMBL" id="KAK3611150.1"/>
    </source>
</evidence>
<dbReference type="EMBL" id="JAEAOA010000614">
    <property type="protein sequence ID" value="KAK3611150.1"/>
    <property type="molecule type" value="Genomic_DNA"/>
</dbReference>
<gene>
    <name evidence="2" type="ORF">CHS0354_009615</name>
</gene>
<keyword evidence="3" id="KW-1185">Reference proteome</keyword>
<reference evidence="2" key="2">
    <citation type="journal article" date="2021" name="Genome Biol. Evol.">
        <title>Developing a high-quality reference genome for a parasitic bivalve with doubly uniparental inheritance (Bivalvia: Unionida).</title>
        <authorList>
            <person name="Smith C.H."/>
        </authorList>
    </citation>
    <scope>NUCLEOTIDE SEQUENCE</scope>
    <source>
        <strain evidence="2">CHS0354</strain>
        <tissue evidence="2">Mantle</tissue>
    </source>
</reference>
<evidence type="ECO:0000313" key="3">
    <source>
        <dbReference type="Proteomes" id="UP001195483"/>
    </source>
</evidence>
<feature type="compositionally biased region" description="Basic and acidic residues" evidence="1">
    <location>
        <begin position="55"/>
        <end position="69"/>
    </location>
</feature>
<evidence type="ECO:0000256" key="1">
    <source>
        <dbReference type="SAM" id="MobiDB-lite"/>
    </source>
</evidence>
<reference evidence="2" key="1">
    <citation type="journal article" date="2021" name="Genome Biol. Evol.">
        <title>A High-Quality Reference Genome for a Parasitic Bivalve with Doubly Uniparental Inheritance (Bivalvia: Unionida).</title>
        <authorList>
            <person name="Smith C.H."/>
        </authorList>
    </citation>
    <scope>NUCLEOTIDE SEQUENCE</scope>
    <source>
        <strain evidence="2">CHS0354</strain>
    </source>
</reference>